<dbReference type="InterPro" id="IPR015300">
    <property type="entry name" value="DNA-bd_pseudobarrel_sf"/>
</dbReference>
<keyword evidence="4" id="KW-0804">Transcription</keyword>
<keyword evidence="6" id="KW-0175">Coiled coil</keyword>
<evidence type="ECO:0000256" key="1">
    <source>
        <dbReference type="ARBA" id="ARBA00004123"/>
    </source>
</evidence>
<evidence type="ECO:0000256" key="7">
    <source>
        <dbReference type="SAM" id="MobiDB-lite"/>
    </source>
</evidence>
<evidence type="ECO:0000256" key="4">
    <source>
        <dbReference type="ARBA" id="ARBA00023163"/>
    </source>
</evidence>
<reference evidence="8" key="2">
    <citation type="submission" date="2006-02" db="EMBL/GenBank/DDBJ databases">
        <authorList>
            <consortium name="The International Medicago Genome Annotation Group"/>
        </authorList>
    </citation>
    <scope>NUCLEOTIDE SEQUENCE</scope>
</reference>
<evidence type="ECO:0000256" key="2">
    <source>
        <dbReference type="ARBA" id="ARBA00023015"/>
    </source>
</evidence>
<evidence type="ECO:0000313" key="8">
    <source>
        <dbReference type="EMBL" id="ABD32736.1"/>
    </source>
</evidence>
<name>Q2HT70_MEDTR</name>
<evidence type="ECO:0000256" key="3">
    <source>
        <dbReference type="ARBA" id="ARBA00023125"/>
    </source>
</evidence>
<protein>
    <submittedName>
        <fullName evidence="8">CG6209-PA</fullName>
    </submittedName>
</protein>
<proteinExistence type="predicted"/>
<sequence>MHFLLDKMSLQATFDDYLPPITFLLTYRHNISDMVLDFENKLTEYDVTKGCIMLDTLLTTVNIIDDCDNIWVCELTFATIPYEHFKIGGRWKRFVEARRLREGVKIRGGAPMPFSCFQFNNSEKKTWGSAESKEFQKRREEKKRGDFRVKFPFPFVPMGGGSKSRTKKKSKSKKKLSLFLSLPIRTSSERQSIYDQIYRQVLSDIQAKKVAEEEEARRLAEEALAKKKAEEEEARRLAEEAFAKKKAEEEEARRLAKEALAQKKLQARKAKEAAEKTLTLNSLWALADAFQRRSFPDMTRETLFRKLVKLNPALDHEDDTASPIQPVHMPTQYGKEVNYENDMKPLDASSSQPLDELNKSTQNVSLEDKAAVQEGGIGSAQLL</sequence>
<evidence type="ECO:0000256" key="5">
    <source>
        <dbReference type="ARBA" id="ARBA00023242"/>
    </source>
</evidence>
<dbReference type="GO" id="GO:0005634">
    <property type="term" value="C:nucleus"/>
    <property type="evidence" value="ECO:0007669"/>
    <property type="project" value="UniProtKB-SubCell"/>
</dbReference>
<evidence type="ECO:0000256" key="6">
    <source>
        <dbReference type="SAM" id="Coils"/>
    </source>
</evidence>
<dbReference type="SUPFAM" id="SSF101936">
    <property type="entry name" value="DNA-binding pseudobarrel domain"/>
    <property type="match status" value="1"/>
</dbReference>
<dbReference type="GO" id="GO:0003677">
    <property type="term" value="F:DNA binding"/>
    <property type="evidence" value="ECO:0007669"/>
    <property type="project" value="UniProtKB-KW"/>
</dbReference>
<organism evidence="8">
    <name type="scientific">Medicago truncatula</name>
    <name type="common">Barrel medic</name>
    <name type="synonym">Medicago tribuloides</name>
    <dbReference type="NCBI Taxonomy" id="3880"/>
    <lineage>
        <taxon>Eukaryota</taxon>
        <taxon>Viridiplantae</taxon>
        <taxon>Streptophyta</taxon>
        <taxon>Embryophyta</taxon>
        <taxon>Tracheophyta</taxon>
        <taxon>Spermatophyta</taxon>
        <taxon>Magnoliopsida</taxon>
        <taxon>eudicotyledons</taxon>
        <taxon>Gunneridae</taxon>
        <taxon>Pentapetalae</taxon>
        <taxon>rosids</taxon>
        <taxon>fabids</taxon>
        <taxon>Fabales</taxon>
        <taxon>Fabaceae</taxon>
        <taxon>Papilionoideae</taxon>
        <taxon>50 kb inversion clade</taxon>
        <taxon>NPAAA clade</taxon>
        <taxon>Hologalegina</taxon>
        <taxon>IRL clade</taxon>
        <taxon>Trifolieae</taxon>
        <taxon>Medicago</taxon>
    </lineage>
</organism>
<feature type="compositionally biased region" description="Polar residues" evidence="7">
    <location>
        <begin position="348"/>
        <end position="365"/>
    </location>
</feature>
<feature type="region of interest" description="Disordered" evidence="7">
    <location>
        <begin position="342"/>
        <end position="383"/>
    </location>
</feature>
<reference evidence="8" key="1">
    <citation type="submission" date="2004-10" db="EMBL/GenBank/DDBJ databases">
        <title>Medicago truncatula BAC genomic sequence.</title>
        <authorList>
            <person name="Town C.D."/>
            <person name="Tallon L.J."/>
            <person name="Arbogast T."/>
            <person name="Althoff R."/>
            <person name="Hine E."/>
            <person name="Monaghan E."/>
            <person name="Smith S.A."/>
            <person name="Utterback T."/>
            <person name="Feldblyum T."/>
            <person name="Koo H."/>
            <person name="Cheung F."/>
        </authorList>
    </citation>
    <scope>NUCLEOTIDE SEQUENCE</scope>
</reference>
<accession>Q2HT70</accession>
<keyword evidence="2" id="KW-0805">Transcription regulation</keyword>
<keyword evidence="5" id="KW-0539">Nucleus</keyword>
<gene>
    <name evidence="8" type="ORF">MtrDRAFT_AC150777g11v1</name>
</gene>
<feature type="coiled-coil region" evidence="6">
    <location>
        <begin position="202"/>
        <end position="277"/>
    </location>
</feature>
<dbReference type="EMBL" id="AC150777">
    <property type="protein sequence ID" value="ABD32736.1"/>
    <property type="molecule type" value="Genomic_DNA"/>
</dbReference>
<comment type="subcellular location">
    <subcellularLocation>
        <location evidence="1">Nucleus</location>
    </subcellularLocation>
</comment>
<keyword evidence="3" id="KW-0238">DNA-binding</keyword>
<dbReference type="AlphaFoldDB" id="Q2HT70"/>